<dbReference type="OrthoDB" id="9150627at2"/>
<name>A0A840SAV3_9BURK</name>
<evidence type="ECO:0000313" key="2">
    <source>
        <dbReference type="EMBL" id="MBB5205924.1"/>
    </source>
</evidence>
<keyword evidence="2" id="KW-0282">Flagellum</keyword>
<proteinExistence type="predicted"/>
<evidence type="ECO:0000256" key="1">
    <source>
        <dbReference type="SAM" id="MobiDB-lite"/>
    </source>
</evidence>
<reference evidence="2 3" key="1">
    <citation type="submission" date="2020-08" db="EMBL/GenBank/DDBJ databases">
        <title>Genomic Encyclopedia of Type Strains, Phase IV (KMG-IV): sequencing the most valuable type-strain genomes for metagenomic binning, comparative biology and taxonomic classification.</title>
        <authorList>
            <person name="Goeker M."/>
        </authorList>
    </citation>
    <scope>NUCLEOTIDE SEQUENCE [LARGE SCALE GENOMIC DNA]</scope>
    <source>
        <strain evidence="2 3">DSM 23958</strain>
    </source>
</reference>
<feature type="region of interest" description="Disordered" evidence="1">
    <location>
        <begin position="232"/>
        <end position="254"/>
    </location>
</feature>
<dbReference type="Proteomes" id="UP000554837">
    <property type="component" value="Unassembled WGS sequence"/>
</dbReference>
<sequence length="254" mass="26681">MTMRFGDQADGLRRLFRAPQAQLVPVAAPGLATPGDFLLDALVGAYLERGLQVLVVDGGRAAKPASELARVNLAACIERLSADVGFLSARGLVGHYLDAQGQATGLLPALRQAAPAVDVILLHLPATELARVLSPALPCRPVLLCGATQAEVTEAYLAMKWLHQRAHCRVFGLLLAAPPRSAVAQRIGAQLADCAERFLGAALPCVASLDPRVGLHAAPSAELRRLARDSLVGRDSESGHHGGLNSPEPSRAWA</sequence>
<protein>
    <submittedName>
        <fullName evidence="2">Flagellar biosynthesis protein FlhG</fullName>
    </submittedName>
</protein>
<keyword evidence="3" id="KW-1185">Reference proteome</keyword>
<keyword evidence="2" id="KW-0969">Cilium</keyword>
<dbReference type="EMBL" id="JACHHO010000006">
    <property type="protein sequence ID" value="MBB5205924.1"/>
    <property type="molecule type" value="Genomic_DNA"/>
</dbReference>
<organism evidence="2 3">
    <name type="scientific">Inhella inkyongensis</name>
    <dbReference type="NCBI Taxonomy" id="392593"/>
    <lineage>
        <taxon>Bacteria</taxon>
        <taxon>Pseudomonadati</taxon>
        <taxon>Pseudomonadota</taxon>
        <taxon>Betaproteobacteria</taxon>
        <taxon>Burkholderiales</taxon>
        <taxon>Sphaerotilaceae</taxon>
        <taxon>Inhella</taxon>
    </lineage>
</organism>
<comment type="caution">
    <text evidence="2">The sequence shown here is derived from an EMBL/GenBank/DDBJ whole genome shotgun (WGS) entry which is preliminary data.</text>
</comment>
<keyword evidence="2" id="KW-0966">Cell projection</keyword>
<dbReference type="RefSeq" id="WP_138856161.1">
    <property type="nucleotide sequence ID" value="NZ_CP040709.1"/>
</dbReference>
<accession>A0A840SAV3</accession>
<dbReference type="AlphaFoldDB" id="A0A840SAV3"/>
<gene>
    <name evidence="2" type="ORF">HNQ51_003255</name>
</gene>
<evidence type="ECO:0000313" key="3">
    <source>
        <dbReference type="Proteomes" id="UP000554837"/>
    </source>
</evidence>